<protein>
    <submittedName>
        <fullName evidence="5">Lytic transglycosylase, catalytic</fullName>
    </submittedName>
</protein>
<evidence type="ECO:0000256" key="2">
    <source>
        <dbReference type="ARBA" id="ARBA00009387"/>
    </source>
</evidence>
<feature type="signal peptide" evidence="3">
    <location>
        <begin position="1"/>
        <end position="25"/>
    </location>
</feature>
<comment type="similarity">
    <text evidence="2">Belongs to the virb1 family.</text>
</comment>
<comment type="similarity">
    <text evidence="1">Belongs to the transglycosylase Slt family.</text>
</comment>
<dbReference type="RefSeq" id="WP_011387936.1">
    <property type="nucleotide sequence ID" value="NC_007643.1"/>
</dbReference>
<feature type="chain" id="PRO_5004214924" evidence="3">
    <location>
        <begin position="26"/>
        <end position="120"/>
    </location>
</feature>
<evidence type="ECO:0000256" key="1">
    <source>
        <dbReference type="ARBA" id="ARBA00007734"/>
    </source>
</evidence>
<dbReference type="EnsemblBacteria" id="ABC20982">
    <property type="protein sequence ID" value="ABC20982"/>
    <property type="gene ID" value="Rru_A0177"/>
</dbReference>
<dbReference type="PATRIC" id="fig|269796.9.peg.230"/>
<dbReference type="Proteomes" id="UP000001929">
    <property type="component" value="Chromosome"/>
</dbReference>
<dbReference type="PANTHER" id="PTHR37423:SF2">
    <property type="entry name" value="MEMBRANE-BOUND LYTIC MUREIN TRANSGLYCOSYLASE C"/>
    <property type="match status" value="1"/>
</dbReference>
<organism evidence="5 6">
    <name type="scientific">Rhodospirillum rubrum (strain ATCC 11170 / ATH 1.1.1 / DSM 467 / LMG 4362 / NCIMB 8255 / S1)</name>
    <dbReference type="NCBI Taxonomy" id="269796"/>
    <lineage>
        <taxon>Bacteria</taxon>
        <taxon>Pseudomonadati</taxon>
        <taxon>Pseudomonadota</taxon>
        <taxon>Alphaproteobacteria</taxon>
        <taxon>Rhodospirillales</taxon>
        <taxon>Rhodospirillaceae</taxon>
        <taxon>Rhodospirillum</taxon>
    </lineage>
</organism>
<dbReference type="CDD" id="cd00254">
    <property type="entry name" value="LT-like"/>
    <property type="match status" value="1"/>
</dbReference>
<evidence type="ECO:0000313" key="6">
    <source>
        <dbReference type="Proteomes" id="UP000001929"/>
    </source>
</evidence>
<dbReference type="HOGENOM" id="CLU_2047918_0_0_5"/>
<evidence type="ECO:0000256" key="3">
    <source>
        <dbReference type="SAM" id="SignalP"/>
    </source>
</evidence>
<keyword evidence="3" id="KW-0732">Signal</keyword>
<dbReference type="SUPFAM" id="SSF53955">
    <property type="entry name" value="Lysozyme-like"/>
    <property type="match status" value="1"/>
</dbReference>
<dbReference type="PANTHER" id="PTHR37423">
    <property type="entry name" value="SOLUBLE LYTIC MUREIN TRANSGLYCOSYLASE-RELATED"/>
    <property type="match status" value="1"/>
</dbReference>
<dbReference type="Pfam" id="PF01464">
    <property type="entry name" value="SLT"/>
    <property type="match status" value="1"/>
</dbReference>
<name>Q2RY13_RHORT</name>
<keyword evidence="6" id="KW-1185">Reference proteome</keyword>
<dbReference type="EMBL" id="CP000230">
    <property type="protein sequence ID" value="ABC20982.1"/>
    <property type="molecule type" value="Genomic_DNA"/>
</dbReference>
<evidence type="ECO:0000313" key="5">
    <source>
        <dbReference type="EMBL" id="ABC20982.1"/>
    </source>
</evidence>
<dbReference type="InterPro" id="IPR008258">
    <property type="entry name" value="Transglycosylase_SLT_dom_1"/>
</dbReference>
<dbReference type="Gene3D" id="1.10.530.10">
    <property type="match status" value="1"/>
</dbReference>
<gene>
    <name evidence="5" type="ordered locus">Rru_A0177</name>
</gene>
<sequence>MHTLRFAFPFLLSGLSLTAALPVVAQIPTAAPITEAARRFGLSADLIRAVLRLESGGDPQARSPKGALGLMQIMPETWTDLRRRHALGDDPFDPRDSILAGAAYLRELLDHYGSPGFLAA</sequence>
<feature type="domain" description="Transglycosylase SLT" evidence="4">
    <location>
        <begin position="33"/>
        <end position="114"/>
    </location>
</feature>
<dbReference type="CAZy" id="GH23">
    <property type="family name" value="Glycoside Hydrolase Family 23"/>
</dbReference>
<dbReference type="InterPro" id="IPR023346">
    <property type="entry name" value="Lysozyme-like_dom_sf"/>
</dbReference>
<dbReference type="PhylomeDB" id="Q2RY13"/>
<dbReference type="STRING" id="269796.Rru_A0177"/>
<accession>Q2RY13</accession>
<dbReference type="KEGG" id="rru:Rru_A0177"/>
<reference evidence="5 6" key="1">
    <citation type="journal article" date="2011" name="Stand. Genomic Sci.">
        <title>Complete genome sequence of Rhodospirillum rubrum type strain (S1).</title>
        <authorList>
            <person name="Munk A.C."/>
            <person name="Copeland A."/>
            <person name="Lucas S."/>
            <person name="Lapidus A."/>
            <person name="Del Rio T.G."/>
            <person name="Barry K."/>
            <person name="Detter J.C."/>
            <person name="Hammon N."/>
            <person name="Israni S."/>
            <person name="Pitluck S."/>
            <person name="Brettin T."/>
            <person name="Bruce D."/>
            <person name="Han C."/>
            <person name="Tapia R."/>
            <person name="Gilna P."/>
            <person name="Schmutz J."/>
            <person name="Larimer F."/>
            <person name="Land M."/>
            <person name="Kyrpides N.C."/>
            <person name="Mavromatis K."/>
            <person name="Richardson P."/>
            <person name="Rohde M."/>
            <person name="Goker M."/>
            <person name="Klenk H.P."/>
            <person name="Zhang Y."/>
            <person name="Roberts G.P."/>
            <person name="Reslewic S."/>
            <person name="Schwartz D.C."/>
        </authorList>
    </citation>
    <scope>NUCLEOTIDE SEQUENCE [LARGE SCALE GENOMIC DNA]</scope>
    <source>
        <strain evidence="6">ATCC 11170 / ATH 1.1.1 / DSM 467 / LMG 4362 / NCIMB 8255 / S1</strain>
    </source>
</reference>
<dbReference type="AlphaFoldDB" id="Q2RY13"/>
<evidence type="ECO:0000259" key="4">
    <source>
        <dbReference type="Pfam" id="PF01464"/>
    </source>
</evidence>
<proteinExistence type="inferred from homology"/>
<dbReference type="eggNOG" id="COG0741">
    <property type="taxonomic scope" value="Bacteria"/>
</dbReference>